<evidence type="ECO:0000256" key="1">
    <source>
        <dbReference type="PROSITE-ProRule" id="PRU00285"/>
    </source>
</evidence>
<feature type="domain" description="SHSP" evidence="3">
    <location>
        <begin position="29"/>
        <end position="142"/>
    </location>
</feature>
<keyword evidence="5" id="KW-1185">Reference proteome</keyword>
<evidence type="ECO:0000313" key="5">
    <source>
        <dbReference type="Proteomes" id="UP000237662"/>
    </source>
</evidence>
<dbReference type="OrthoDB" id="9814487at2"/>
<reference evidence="4 5" key="1">
    <citation type="submission" date="2018-02" db="EMBL/GenBank/DDBJ databases">
        <title>Genomic Encyclopedia of Archaeal and Bacterial Type Strains, Phase II (KMG-II): from individual species to whole genera.</title>
        <authorList>
            <person name="Goeker M."/>
        </authorList>
    </citation>
    <scope>NUCLEOTIDE SEQUENCE [LARGE SCALE GENOMIC DNA]</scope>
    <source>
        <strain evidence="4 5">DSM 29526</strain>
    </source>
</reference>
<name>A0A2S6I5I5_9BACT</name>
<accession>A0A2S6I5I5</accession>
<dbReference type="Proteomes" id="UP000237662">
    <property type="component" value="Unassembled WGS sequence"/>
</dbReference>
<evidence type="ECO:0000313" key="4">
    <source>
        <dbReference type="EMBL" id="PPK86428.1"/>
    </source>
</evidence>
<dbReference type="AlphaFoldDB" id="A0A2S6I5I5"/>
<proteinExistence type="inferred from homology"/>
<dbReference type="InterPro" id="IPR002068">
    <property type="entry name" value="A-crystallin/Hsp20_dom"/>
</dbReference>
<dbReference type="PANTHER" id="PTHR11527">
    <property type="entry name" value="HEAT-SHOCK PROTEIN 20 FAMILY MEMBER"/>
    <property type="match status" value="1"/>
</dbReference>
<protein>
    <submittedName>
        <fullName evidence="4">Heat shock protein Hsp20</fullName>
    </submittedName>
</protein>
<evidence type="ECO:0000256" key="2">
    <source>
        <dbReference type="RuleBase" id="RU003616"/>
    </source>
</evidence>
<dbReference type="Pfam" id="PF00011">
    <property type="entry name" value="HSP20"/>
    <property type="match status" value="1"/>
</dbReference>
<sequence>MTNWNQQSMSSFFPNMARFASPHGPVGDWRMQIAFPPVNIAREEEAFVVSLAVPGYDKSDFTISATNGMLTVSAEHGESLEEQTDDYLHREYARQSFERQLTLPADTIEEAITATYDKGILVITVPRRADATDVKTIEVTVD</sequence>
<organism evidence="4 5">
    <name type="scientific">Neolewinella xylanilytica</name>
    <dbReference type="NCBI Taxonomy" id="1514080"/>
    <lineage>
        <taxon>Bacteria</taxon>
        <taxon>Pseudomonadati</taxon>
        <taxon>Bacteroidota</taxon>
        <taxon>Saprospiria</taxon>
        <taxon>Saprospirales</taxon>
        <taxon>Lewinellaceae</taxon>
        <taxon>Neolewinella</taxon>
    </lineage>
</organism>
<comment type="caution">
    <text evidence="4">The sequence shown here is derived from an EMBL/GenBank/DDBJ whole genome shotgun (WGS) entry which is preliminary data.</text>
</comment>
<gene>
    <name evidence="4" type="ORF">CLV84_3355</name>
</gene>
<dbReference type="InterPro" id="IPR031107">
    <property type="entry name" value="Small_HSP"/>
</dbReference>
<dbReference type="CDD" id="cd06464">
    <property type="entry name" value="ACD_sHsps-like"/>
    <property type="match status" value="1"/>
</dbReference>
<comment type="similarity">
    <text evidence="1 2">Belongs to the small heat shock protein (HSP20) family.</text>
</comment>
<keyword evidence="4" id="KW-0346">Stress response</keyword>
<dbReference type="Gene3D" id="2.60.40.790">
    <property type="match status" value="1"/>
</dbReference>
<dbReference type="InterPro" id="IPR008978">
    <property type="entry name" value="HSP20-like_chaperone"/>
</dbReference>
<evidence type="ECO:0000259" key="3">
    <source>
        <dbReference type="PROSITE" id="PS01031"/>
    </source>
</evidence>
<dbReference type="EMBL" id="PTJC01000006">
    <property type="protein sequence ID" value="PPK86428.1"/>
    <property type="molecule type" value="Genomic_DNA"/>
</dbReference>
<dbReference type="SUPFAM" id="SSF49764">
    <property type="entry name" value="HSP20-like chaperones"/>
    <property type="match status" value="1"/>
</dbReference>
<dbReference type="PROSITE" id="PS01031">
    <property type="entry name" value="SHSP"/>
    <property type="match status" value="1"/>
</dbReference>